<dbReference type="Pfam" id="PF03796">
    <property type="entry name" value="DnaB_C"/>
    <property type="match status" value="1"/>
</dbReference>
<evidence type="ECO:0000256" key="11">
    <source>
        <dbReference type="NCBIfam" id="TIGR00665"/>
    </source>
</evidence>
<dbReference type="SUPFAM" id="SSF48024">
    <property type="entry name" value="N-terminal domain of DnaB helicase"/>
    <property type="match status" value="1"/>
</dbReference>
<keyword evidence="8 12" id="KW-0238">DNA-binding</keyword>
<dbReference type="PROSITE" id="PS51199">
    <property type="entry name" value="SF4_HELICASE"/>
    <property type="match status" value="1"/>
</dbReference>
<dbReference type="GO" id="GO:0003677">
    <property type="term" value="F:DNA binding"/>
    <property type="evidence" value="ECO:0007669"/>
    <property type="project" value="UniProtKB-UniRule"/>
</dbReference>
<dbReference type="InterPro" id="IPR007692">
    <property type="entry name" value="DNA_helicase_DnaB"/>
</dbReference>
<dbReference type="InterPro" id="IPR016136">
    <property type="entry name" value="DNA_helicase_N/primase_C"/>
</dbReference>
<dbReference type="GO" id="GO:0005829">
    <property type="term" value="C:cytosol"/>
    <property type="evidence" value="ECO:0007669"/>
    <property type="project" value="TreeGrafter"/>
</dbReference>
<evidence type="ECO:0000259" key="13">
    <source>
        <dbReference type="PROSITE" id="PS51199"/>
    </source>
</evidence>
<evidence type="ECO:0000313" key="14">
    <source>
        <dbReference type="EMBL" id="KAB6087475.1"/>
    </source>
</evidence>
<reference evidence="18 19" key="2">
    <citation type="journal article" date="2019" name="Nat. Med.">
        <title>A library of human gut bacterial isolates paired with longitudinal multiomics data enables mechanistic microbiome research.</title>
        <authorList>
            <person name="Poyet M."/>
            <person name="Groussin M."/>
            <person name="Gibbons S.M."/>
            <person name="Avila-Pacheco J."/>
            <person name="Jiang X."/>
            <person name="Kearney S.M."/>
            <person name="Perrotta A.R."/>
            <person name="Berdy B."/>
            <person name="Zhao S."/>
            <person name="Lieberman T.D."/>
            <person name="Swanson P.K."/>
            <person name="Smith M."/>
            <person name="Roesemann S."/>
            <person name="Alexander J.E."/>
            <person name="Rich S.A."/>
            <person name="Livny J."/>
            <person name="Vlamakis H."/>
            <person name="Clish C."/>
            <person name="Bullock K."/>
            <person name="Deik A."/>
            <person name="Scott J."/>
            <person name="Pierce K.A."/>
            <person name="Xavier R.J."/>
            <person name="Alm E.J."/>
        </authorList>
    </citation>
    <scope>NUCLEOTIDE SEQUENCE [LARGE SCALE GENOMIC DNA]</scope>
    <source>
        <strain evidence="15 18">BIOML-A58</strain>
        <strain evidence="14 19">BIOML-A74</strain>
    </source>
</reference>
<dbReference type="PANTHER" id="PTHR30153:SF2">
    <property type="entry name" value="REPLICATIVE DNA HELICASE"/>
    <property type="match status" value="1"/>
</dbReference>
<keyword evidence="2 12" id="KW-0639">Primosome</keyword>
<comment type="function">
    <text evidence="12">The main replicative DNA helicase, it participates in initiation and elongation during chromosome replication. Travels ahead of the DNA replisome, separating dsDNA into templates for DNA synthesis. A processive ATP-dependent 5'-3' DNA helicase it has DNA-dependent ATPase activity.</text>
</comment>
<comment type="similarity">
    <text evidence="1 12">Belongs to the helicase family. DnaB subfamily.</text>
</comment>
<dbReference type="EC" id="5.6.2.3" evidence="11 12"/>
<dbReference type="Proteomes" id="UP000434604">
    <property type="component" value="Unassembled WGS sequence"/>
</dbReference>
<dbReference type="EMBL" id="WDES01000020">
    <property type="protein sequence ID" value="KAB6087475.1"/>
    <property type="molecule type" value="Genomic_DNA"/>
</dbReference>
<dbReference type="InterPro" id="IPR007694">
    <property type="entry name" value="DNA_helicase_DnaB-like_C"/>
</dbReference>
<dbReference type="EMBL" id="FNRP01000012">
    <property type="protein sequence ID" value="SEA74834.1"/>
    <property type="molecule type" value="Genomic_DNA"/>
</dbReference>
<dbReference type="InterPro" id="IPR036185">
    <property type="entry name" value="DNA_heli_DnaB-like_N_sf"/>
</dbReference>
<gene>
    <name evidence="14" type="primary">dnaB</name>
    <name evidence="15" type="ORF">GA398_20355</name>
    <name evidence="14" type="ORF">GA574_13015</name>
    <name evidence="16" type="ORF">SAMN04487924_11268</name>
</gene>
<name>A0A174LAQ0_9BACE</name>
<evidence type="ECO:0000313" key="18">
    <source>
        <dbReference type="Proteomes" id="UP000434604"/>
    </source>
</evidence>
<dbReference type="Pfam" id="PF00772">
    <property type="entry name" value="DnaB"/>
    <property type="match status" value="1"/>
</dbReference>
<comment type="catalytic activity">
    <reaction evidence="10 12">
        <text>ATP + H2O = ADP + phosphate + H(+)</text>
        <dbReference type="Rhea" id="RHEA:13065"/>
        <dbReference type="ChEBI" id="CHEBI:15377"/>
        <dbReference type="ChEBI" id="CHEBI:15378"/>
        <dbReference type="ChEBI" id="CHEBI:30616"/>
        <dbReference type="ChEBI" id="CHEBI:43474"/>
        <dbReference type="ChEBI" id="CHEBI:456216"/>
        <dbReference type="EC" id="5.6.2.3"/>
    </reaction>
</comment>
<evidence type="ECO:0000313" key="19">
    <source>
        <dbReference type="Proteomes" id="UP000435059"/>
    </source>
</evidence>
<evidence type="ECO:0000256" key="9">
    <source>
        <dbReference type="ARBA" id="ARBA00023235"/>
    </source>
</evidence>
<dbReference type="GO" id="GO:1990077">
    <property type="term" value="C:primosome complex"/>
    <property type="evidence" value="ECO:0007669"/>
    <property type="project" value="UniProtKB-UniRule"/>
</dbReference>
<proteinExistence type="inferred from homology"/>
<organism evidence="16 17">
    <name type="scientific">Bacteroides xylanisolvens</name>
    <dbReference type="NCBI Taxonomy" id="371601"/>
    <lineage>
        <taxon>Bacteria</taxon>
        <taxon>Pseudomonadati</taxon>
        <taxon>Bacteroidota</taxon>
        <taxon>Bacteroidia</taxon>
        <taxon>Bacteroidales</taxon>
        <taxon>Bacteroidaceae</taxon>
        <taxon>Bacteroides</taxon>
    </lineage>
</organism>
<keyword evidence="3 12" id="KW-0235">DNA replication</keyword>
<reference evidence="16 17" key="1">
    <citation type="submission" date="2016-10" db="EMBL/GenBank/DDBJ databases">
        <authorList>
            <person name="de Groot N.N."/>
        </authorList>
    </citation>
    <scope>NUCLEOTIDE SEQUENCE [LARGE SCALE GENOMIC DNA]</scope>
    <source>
        <strain evidence="16 17">NLAE-zl-G339</strain>
    </source>
</reference>
<evidence type="ECO:0000256" key="1">
    <source>
        <dbReference type="ARBA" id="ARBA00008428"/>
    </source>
</evidence>
<keyword evidence="5 12" id="KW-0378">Hydrolase</keyword>
<accession>A0A174LAQ0</accession>
<dbReference type="GO" id="GO:0016787">
    <property type="term" value="F:hydrolase activity"/>
    <property type="evidence" value="ECO:0007669"/>
    <property type="project" value="UniProtKB-KW"/>
</dbReference>
<keyword evidence="6 12" id="KW-0347">Helicase</keyword>
<dbReference type="AlphaFoldDB" id="A0A174LAQ0"/>
<evidence type="ECO:0000256" key="8">
    <source>
        <dbReference type="ARBA" id="ARBA00023125"/>
    </source>
</evidence>
<keyword evidence="7 12" id="KW-0067">ATP-binding</keyword>
<dbReference type="Proteomes" id="UP000183040">
    <property type="component" value="Unassembled WGS sequence"/>
</dbReference>
<sequence>MSEITNPQDAELEEVVLGACLLESKAITLVADILRPEVFYTETNREIYAVLQGMYHAGQVIDIMTIKEELARHGKLEFIGGLYTLVRISSRVVSSAHLEYHARILKQKYIRRETILGSHKLLALAADETTDIDDTLADAHSLLDRLEKECGTTEHLRSMLQLMEDTIKLIEVRTASNKNGVTGLPTGFTDLDRLTCGWQAGDMIVIAARPAVGKTAFALHLARTAASAGYHIAVYSLEMQGERLGDRWLLAATTGVNPDHLLSGQLTPSELRQIHEASTELSHLPIHIDDNPSVSMDYVRSSAKLLQSKGKCDGVIIDYLQLCDMKTDQHNRNREQEVAQASRKAKMMAKELHIPVILLSQLNRNVEGHPDNRPSLSDLRESGAIEQDADLVLMLSRPALSGRATDRKSTYSTDGLGVMGIVKHRNGMTGELYFRHDPSMTKLEDYVPGIDWMKKNTTT</sequence>
<dbReference type="Gene3D" id="1.10.860.10">
    <property type="entry name" value="DNAb Helicase, Chain A"/>
    <property type="match status" value="1"/>
</dbReference>
<dbReference type="GO" id="GO:0043139">
    <property type="term" value="F:5'-3' DNA helicase activity"/>
    <property type="evidence" value="ECO:0007669"/>
    <property type="project" value="UniProtKB-EC"/>
</dbReference>
<evidence type="ECO:0000256" key="6">
    <source>
        <dbReference type="ARBA" id="ARBA00022806"/>
    </source>
</evidence>
<protein>
    <recommendedName>
        <fullName evidence="11 12">Replicative DNA helicase</fullName>
        <ecNumber evidence="11 12">5.6.2.3</ecNumber>
    </recommendedName>
</protein>
<evidence type="ECO:0000256" key="2">
    <source>
        <dbReference type="ARBA" id="ARBA00022515"/>
    </source>
</evidence>
<keyword evidence="4 12" id="KW-0547">Nucleotide-binding</keyword>
<feature type="domain" description="SF4 helicase" evidence="13">
    <location>
        <begin position="177"/>
        <end position="450"/>
    </location>
</feature>
<dbReference type="GO" id="GO:0005524">
    <property type="term" value="F:ATP binding"/>
    <property type="evidence" value="ECO:0007669"/>
    <property type="project" value="UniProtKB-UniRule"/>
</dbReference>
<dbReference type="EMBL" id="WDED01000039">
    <property type="protein sequence ID" value="KAB6143522.1"/>
    <property type="molecule type" value="Genomic_DNA"/>
</dbReference>
<evidence type="ECO:0000313" key="16">
    <source>
        <dbReference type="EMBL" id="SEA74834.1"/>
    </source>
</evidence>
<dbReference type="CDD" id="cd00984">
    <property type="entry name" value="DnaB_C"/>
    <property type="match status" value="1"/>
</dbReference>
<evidence type="ECO:0000256" key="4">
    <source>
        <dbReference type="ARBA" id="ARBA00022741"/>
    </source>
</evidence>
<dbReference type="Gene3D" id="3.40.50.300">
    <property type="entry name" value="P-loop containing nucleotide triphosphate hydrolases"/>
    <property type="match status" value="1"/>
</dbReference>
<dbReference type="RefSeq" id="WP_055236510.1">
    <property type="nucleotide sequence ID" value="NZ_CP072212.1"/>
</dbReference>
<evidence type="ECO:0000256" key="10">
    <source>
        <dbReference type="ARBA" id="ARBA00048954"/>
    </source>
</evidence>
<evidence type="ECO:0000256" key="7">
    <source>
        <dbReference type="ARBA" id="ARBA00022840"/>
    </source>
</evidence>
<dbReference type="Proteomes" id="UP000435059">
    <property type="component" value="Unassembled WGS sequence"/>
</dbReference>
<dbReference type="GO" id="GO:0006269">
    <property type="term" value="P:DNA replication, synthesis of primer"/>
    <property type="evidence" value="ECO:0007669"/>
    <property type="project" value="UniProtKB-UniRule"/>
</dbReference>
<evidence type="ECO:0000313" key="17">
    <source>
        <dbReference type="Proteomes" id="UP000183040"/>
    </source>
</evidence>
<keyword evidence="19" id="KW-1185">Reference proteome</keyword>
<dbReference type="InterPro" id="IPR007693">
    <property type="entry name" value="DNA_helicase_DnaB-like_N"/>
</dbReference>
<dbReference type="InterPro" id="IPR027417">
    <property type="entry name" value="P-loop_NTPase"/>
</dbReference>
<dbReference type="SUPFAM" id="SSF52540">
    <property type="entry name" value="P-loop containing nucleoside triphosphate hydrolases"/>
    <property type="match status" value="1"/>
</dbReference>
<keyword evidence="9" id="KW-0413">Isomerase</keyword>
<dbReference type="NCBIfam" id="TIGR00665">
    <property type="entry name" value="DnaB"/>
    <property type="match status" value="1"/>
</dbReference>
<evidence type="ECO:0000256" key="12">
    <source>
        <dbReference type="RuleBase" id="RU362085"/>
    </source>
</evidence>
<evidence type="ECO:0000313" key="15">
    <source>
        <dbReference type="EMBL" id="KAB6143522.1"/>
    </source>
</evidence>
<evidence type="ECO:0000256" key="3">
    <source>
        <dbReference type="ARBA" id="ARBA00022705"/>
    </source>
</evidence>
<dbReference type="PANTHER" id="PTHR30153">
    <property type="entry name" value="REPLICATIVE DNA HELICASE DNAB"/>
    <property type="match status" value="1"/>
</dbReference>
<evidence type="ECO:0000256" key="5">
    <source>
        <dbReference type="ARBA" id="ARBA00022801"/>
    </source>
</evidence>